<dbReference type="NCBIfam" id="NF009102">
    <property type="entry name" value="PRK12446.1"/>
    <property type="match status" value="1"/>
</dbReference>
<evidence type="ECO:0000256" key="8">
    <source>
        <dbReference type="ARBA" id="ARBA00023306"/>
    </source>
</evidence>
<keyword evidence="9 10" id="KW-0961">Cell wall biogenesis/degradation</keyword>
<accession>A0A1M4X3G0</accession>
<keyword evidence="4 10" id="KW-0808">Transferase</keyword>
<evidence type="ECO:0000256" key="2">
    <source>
        <dbReference type="ARBA" id="ARBA00022618"/>
    </source>
</evidence>
<dbReference type="GO" id="GO:0009252">
    <property type="term" value="P:peptidoglycan biosynthetic process"/>
    <property type="evidence" value="ECO:0007669"/>
    <property type="project" value="UniProtKB-UniRule"/>
</dbReference>
<evidence type="ECO:0000256" key="6">
    <source>
        <dbReference type="ARBA" id="ARBA00022984"/>
    </source>
</evidence>
<dbReference type="RefSeq" id="WP_073342161.1">
    <property type="nucleotide sequence ID" value="NZ_FQVH01000007.1"/>
</dbReference>
<comment type="catalytic activity">
    <reaction evidence="10">
        <text>di-trans,octa-cis-undecaprenyl diphospho-N-acetyl-alpha-D-muramoyl-L-alanyl-D-glutamyl-meso-2,6-diaminopimeloyl-D-alanyl-D-alanine + UDP-N-acetyl-alpha-D-glucosamine = di-trans,octa-cis-undecaprenyl diphospho-[N-acetyl-alpha-D-glucosaminyl-(1-&gt;4)]-N-acetyl-alpha-D-muramoyl-L-alanyl-D-glutamyl-meso-2,6-diaminopimeloyl-D-alanyl-D-alanine + UDP + H(+)</text>
        <dbReference type="Rhea" id="RHEA:31227"/>
        <dbReference type="ChEBI" id="CHEBI:15378"/>
        <dbReference type="ChEBI" id="CHEBI:57705"/>
        <dbReference type="ChEBI" id="CHEBI:58223"/>
        <dbReference type="ChEBI" id="CHEBI:61387"/>
        <dbReference type="ChEBI" id="CHEBI:61388"/>
        <dbReference type="EC" id="2.4.1.227"/>
    </reaction>
</comment>
<dbReference type="NCBIfam" id="TIGR01133">
    <property type="entry name" value="murG"/>
    <property type="match status" value="1"/>
</dbReference>
<evidence type="ECO:0000259" key="11">
    <source>
        <dbReference type="Pfam" id="PF03033"/>
    </source>
</evidence>
<sequence length="356" mass="39526">MKKIVLTGGGSAGHVMPNLALVPELRRRNWDIAYIGSYNGIERELVEKTNIPYYKVSTGKLRRYFSMKNLTDPLLVIQGLFQATLLLRRLKPDIVFSKGGFVSVPVVIGAWINRIPVILHESDMTPGLANKISLPFATKICATFPETLEHLPEGKGVLTGNPVRSQLFTGSREEGLALCNFTSRKPVLLVMGGSLGSVKINNLVRAILPELLRRFQVVHICGKGNIDPGLEKLSGYKQFEFVSDELPSIMAAADICISRAGANAIFELLALKKPALLIPLSKQASRGDQILNARSFEKQGYSMVLQEEEASEKILLEKINQLYEKRSQYIKAMEKSQLNDATRLILDLIEHTAKKK</sequence>
<evidence type="ECO:0000313" key="13">
    <source>
        <dbReference type="EMBL" id="SHE88005.1"/>
    </source>
</evidence>
<keyword evidence="2 10" id="KW-0132">Cell division</keyword>
<gene>
    <name evidence="10" type="primary">murG</name>
    <name evidence="13" type="ORF">SAMN02746089_00937</name>
</gene>
<proteinExistence type="inferred from homology"/>
<dbReference type="GO" id="GO:0005886">
    <property type="term" value="C:plasma membrane"/>
    <property type="evidence" value="ECO:0007669"/>
    <property type="project" value="UniProtKB-SubCell"/>
</dbReference>
<dbReference type="InterPro" id="IPR007235">
    <property type="entry name" value="Glyco_trans_28_C"/>
</dbReference>
<organism evidence="13 14">
    <name type="scientific">Caldanaerobius fijiensis DSM 17918</name>
    <dbReference type="NCBI Taxonomy" id="1121256"/>
    <lineage>
        <taxon>Bacteria</taxon>
        <taxon>Bacillati</taxon>
        <taxon>Bacillota</taxon>
        <taxon>Clostridia</taxon>
        <taxon>Thermoanaerobacterales</taxon>
        <taxon>Thermoanaerobacteraceae</taxon>
        <taxon>Caldanaerobius</taxon>
    </lineage>
</organism>
<feature type="binding site" evidence="10">
    <location>
        <begin position="11"/>
        <end position="13"/>
    </location>
    <ligand>
        <name>UDP-N-acetyl-alpha-D-glucosamine</name>
        <dbReference type="ChEBI" id="CHEBI:57705"/>
    </ligand>
</feature>
<dbReference type="STRING" id="1121256.SAMN02746089_00937"/>
<comment type="subcellular location">
    <subcellularLocation>
        <location evidence="10">Cell membrane</location>
        <topology evidence="10">Peripheral membrane protein</topology>
        <orientation evidence="10">Cytoplasmic side</orientation>
    </subcellularLocation>
</comment>
<dbReference type="GO" id="GO:0071555">
    <property type="term" value="P:cell wall organization"/>
    <property type="evidence" value="ECO:0007669"/>
    <property type="project" value="UniProtKB-KW"/>
</dbReference>
<reference evidence="13 14" key="1">
    <citation type="submission" date="2016-11" db="EMBL/GenBank/DDBJ databases">
        <authorList>
            <person name="Jaros S."/>
            <person name="Januszkiewicz K."/>
            <person name="Wedrychowicz H."/>
        </authorList>
    </citation>
    <scope>NUCLEOTIDE SEQUENCE [LARGE SCALE GENOMIC DNA]</scope>
    <source>
        <strain evidence="13 14">DSM 17918</strain>
    </source>
</reference>
<dbReference type="Proteomes" id="UP000184088">
    <property type="component" value="Unassembled WGS sequence"/>
</dbReference>
<dbReference type="SUPFAM" id="SSF53756">
    <property type="entry name" value="UDP-Glycosyltransferase/glycogen phosphorylase"/>
    <property type="match status" value="1"/>
</dbReference>
<comment type="function">
    <text evidence="10">Cell wall formation. Catalyzes the transfer of a GlcNAc subunit on undecaprenyl-pyrophosphoryl-MurNAc-pentapeptide (lipid intermediate I) to form undecaprenyl-pyrophosphoryl-MurNAc-(pentapeptide)GlcNAc (lipid intermediate II).</text>
</comment>
<dbReference type="PANTHER" id="PTHR21015">
    <property type="entry name" value="UDP-N-ACETYLGLUCOSAMINE--N-ACETYLMURAMYL-(PENTAPEPTIDE) PYROPHOSPHORYL-UNDECAPRENOL N-ACETYLGLUCOSAMINE TRANSFERASE 1"/>
    <property type="match status" value="1"/>
</dbReference>
<dbReference type="GO" id="GO:0005975">
    <property type="term" value="P:carbohydrate metabolic process"/>
    <property type="evidence" value="ECO:0007669"/>
    <property type="project" value="InterPro"/>
</dbReference>
<evidence type="ECO:0000259" key="12">
    <source>
        <dbReference type="Pfam" id="PF04101"/>
    </source>
</evidence>
<feature type="binding site" evidence="10">
    <location>
        <position position="194"/>
    </location>
    <ligand>
        <name>UDP-N-acetyl-alpha-D-glucosamine</name>
        <dbReference type="ChEBI" id="CHEBI:57705"/>
    </ligand>
</feature>
<dbReference type="Pfam" id="PF03033">
    <property type="entry name" value="Glyco_transf_28"/>
    <property type="match status" value="1"/>
</dbReference>
<evidence type="ECO:0000256" key="9">
    <source>
        <dbReference type="ARBA" id="ARBA00023316"/>
    </source>
</evidence>
<dbReference type="EC" id="2.4.1.227" evidence="10"/>
<dbReference type="PANTHER" id="PTHR21015:SF27">
    <property type="entry name" value="UDP-N-ACETYLGLUCOSAMINE--N-ACETYLMURAMYL-(PENTAPEPTIDE) PYROPHOSPHORYL-UNDECAPRENOL N-ACETYLGLUCOSAMINE TRANSFERASE"/>
    <property type="match status" value="1"/>
</dbReference>
<name>A0A1M4X3G0_9THEO</name>
<keyword evidence="8 10" id="KW-0131">Cell cycle</keyword>
<comment type="pathway">
    <text evidence="10">Cell wall biogenesis; peptidoglycan biosynthesis.</text>
</comment>
<dbReference type="Pfam" id="PF04101">
    <property type="entry name" value="Glyco_tran_28_C"/>
    <property type="match status" value="1"/>
</dbReference>
<keyword evidence="3 10" id="KW-0328">Glycosyltransferase</keyword>
<dbReference type="GO" id="GO:0008360">
    <property type="term" value="P:regulation of cell shape"/>
    <property type="evidence" value="ECO:0007669"/>
    <property type="project" value="UniProtKB-KW"/>
</dbReference>
<evidence type="ECO:0000256" key="7">
    <source>
        <dbReference type="ARBA" id="ARBA00023136"/>
    </source>
</evidence>
<evidence type="ECO:0000256" key="1">
    <source>
        <dbReference type="ARBA" id="ARBA00022475"/>
    </source>
</evidence>
<feature type="domain" description="Glycosyl transferase family 28 C-terminal" evidence="12">
    <location>
        <begin position="187"/>
        <end position="343"/>
    </location>
</feature>
<dbReference type="OrthoDB" id="9808936at2"/>
<evidence type="ECO:0000256" key="10">
    <source>
        <dbReference type="HAMAP-Rule" id="MF_00033"/>
    </source>
</evidence>
<dbReference type="HAMAP" id="MF_00033">
    <property type="entry name" value="MurG"/>
    <property type="match status" value="1"/>
</dbReference>
<keyword evidence="14" id="KW-1185">Reference proteome</keyword>
<evidence type="ECO:0000256" key="3">
    <source>
        <dbReference type="ARBA" id="ARBA00022676"/>
    </source>
</evidence>
<keyword evidence="6 10" id="KW-0573">Peptidoglycan synthesis</keyword>
<evidence type="ECO:0000256" key="4">
    <source>
        <dbReference type="ARBA" id="ARBA00022679"/>
    </source>
</evidence>
<dbReference type="GO" id="GO:0051991">
    <property type="term" value="F:UDP-N-acetyl-D-glucosamine:N-acetylmuramoyl-L-alanyl-D-glutamyl-meso-2,6-diaminopimelyl-D-alanyl-D-alanine-diphosphoundecaprenol 4-beta-N-acetylglucosaminlytransferase activity"/>
    <property type="evidence" value="ECO:0007669"/>
    <property type="project" value="RHEA"/>
</dbReference>
<dbReference type="InterPro" id="IPR006009">
    <property type="entry name" value="GlcNAc_MurG"/>
</dbReference>
<protein>
    <recommendedName>
        <fullName evidence="10">UDP-N-acetylglucosamine--N-acetylmuramyl-(pentapeptide) pyrophosphoryl-undecaprenol N-acetylglucosamine transferase</fullName>
        <ecNumber evidence="10">2.4.1.227</ecNumber>
    </recommendedName>
    <alternativeName>
        <fullName evidence="10">Undecaprenyl-PP-MurNAc-pentapeptide-UDPGlcNAc GlcNAc transferase</fullName>
    </alternativeName>
</protein>
<dbReference type="AlphaFoldDB" id="A0A1M4X3G0"/>
<keyword evidence="5 10" id="KW-0133">Cell shape</keyword>
<dbReference type="UniPathway" id="UPA00219"/>
<dbReference type="GO" id="GO:0050511">
    <property type="term" value="F:undecaprenyldiphospho-muramoylpentapeptide beta-N-acetylglucosaminyltransferase activity"/>
    <property type="evidence" value="ECO:0007669"/>
    <property type="project" value="UniProtKB-UniRule"/>
</dbReference>
<feature type="domain" description="Glycosyltransferase family 28 N-terminal" evidence="11">
    <location>
        <begin position="4"/>
        <end position="140"/>
    </location>
</feature>
<dbReference type="GO" id="GO:0051301">
    <property type="term" value="P:cell division"/>
    <property type="evidence" value="ECO:0007669"/>
    <property type="project" value="UniProtKB-KW"/>
</dbReference>
<feature type="binding site" evidence="10">
    <location>
        <position position="289"/>
    </location>
    <ligand>
        <name>UDP-N-acetyl-alpha-D-glucosamine</name>
        <dbReference type="ChEBI" id="CHEBI:57705"/>
    </ligand>
</feature>
<dbReference type="Gene3D" id="3.40.50.2000">
    <property type="entry name" value="Glycogen Phosphorylase B"/>
    <property type="match status" value="2"/>
</dbReference>
<evidence type="ECO:0000313" key="14">
    <source>
        <dbReference type="Proteomes" id="UP000184088"/>
    </source>
</evidence>
<comment type="caution">
    <text evidence="10">Lacks conserved residue(s) required for the propagation of feature annotation.</text>
</comment>
<dbReference type="CDD" id="cd03785">
    <property type="entry name" value="GT28_MurG"/>
    <property type="match status" value="1"/>
</dbReference>
<keyword evidence="1 10" id="KW-1003">Cell membrane</keyword>
<feature type="binding site" evidence="10">
    <location>
        <position position="164"/>
    </location>
    <ligand>
        <name>UDP-N-acetyl-alpha-D-glucosamine</name>
        <dbReference type="ChEBI" id="CHEBI:57705"/>
    </ligand>
</feature>
<keyword evidence="7 10" id="KW-0472">Membrane</keyword>
<evidence type="ECO:0000256" key="5">
    <source>
        <dbReference type="ARBA" id="ARBA00022960"/>
    </source>
</evidence>
<dbReference type="InterPro" id="IPR004276">
    <property type="entry name" value="GlycoTrans_28_N"/>
</dbReference>
<dbReference type="EMBL" id="FQVH01000007">
    <property type="protein sequence ID" value="SHE88005.1"/>
    <property type="molecule type" value="Genomic_DNA"/>
</dbReference>
<comment type="similarity">
    <text evidence="10">Belongs to the glycosyltransferase 28 family. MurG subfamily.</text>
</comment>